<dbReference type="PANTHER" id="PTHR11552:SF147">
    <property type="entry name" value="CHOLINE DEHYDROGENASE, MITOCHONDRIAL"/>
    <property type="match status" value="1"/>
</dbReference>
<feature type="binding site" evidence="5">
    <location>
        <position position="145"/>
    </location>
    <ligand>
        <name>FAD</name>
        <dbReference type="ChEBI" id="CHEBI:57692"/>
    </ligand>
</feature>
<accession>A0A7R9M7F5</accession>
<dbReference type="AlphaFoldDB" id="A0A7R9M7F5"/>
<keyword evidence="6" id="KW-0732">Signal</keyword>
<dbReference type="InterPro" id="IPR036188">
    <property type="entry name" value="FAD/NAD-bd_sf"/>
</dbReference>
<dbReference type="Gene3D" id="3.30.560.10">
    <property type="entry name" value="Glucose Oxidase, domain 3"/>
    <property type="match status" value="1"/>
</dbReference>
<evidence type="ECO:0000313" key="8">
    <source>
        <dbReference type="EMBL" id="CAD7653812.1"/>
    </source>
</evidence>
<dbReference type="InterPro" id="IPR012132">
    <property type="entry name" value="GMC_OxRdtase"/>
</dbReference>
<dbReference type="Pfam" id="PF00732">
    <property type="entry name" value="GMC_oxred_N"/>
    <property type="match status" value="1"/>
</dbReference>
<feature type="binding site" evidence="5">
    <location>
        <position position="141"/>
    </location>
    <ligand>
        <name>FAD</name>
        <dbReference type="ChEBI" id="CHEBI:57692"/>
    </ligand>
</feature>
<feature type="binding site" evidence="5">
    <location>
        <begin position="149"/>
        <end position="152"/>
    </location>
    <ligand>
        <name>FAD</name>
        <dbReference type="ChEBI" id="CHEBI:57692"/>
    </ligand>
</feature>
<dbReference type="Proteomes" id="UP000728032">
    <property type="component" value="Unassembled WGS sequence"/>
</dbReference>
<sequence>MSHHMHHQIILIAQQLATALASSGSSLKLLPLIPVFLVIILKSQMNHELYIKRNVWHDEYDYVVIGAGTAGSIMAARLSEDPHVSVLLLEAGKAENIISDVPMNSLNLQRTPMDWSFETIPQKKACLGMNGRVSLWPRGKVMGGTSTINTMVYCRGNKRDYDLWSSNGALGWSWPEVFPYFVKSEDNRDPHVVANGYHGVGGPMTVTTLNNPRVMSNVFLSAAQHMDIPIGDINGETQSVFTIPQINTRDGMRLSVAKAYIEPLAGRKNLHVLSKSYVTKILFDDHKRAVGVQFDRLFKSYTVRARKEVILSAGAINSPKILMLSGIGPKAHLKSLGIPVISNIRVGDNLQEHVSSGVFFTVNETIGINWLTESQPGYIMEYFLFRKNNLAKNIDEGTGYIKTKYNYPLDDWPDIQLFMLPGSLTTDLGLRLQKIQGIKKSVWKQFFKPYVGFNTFTIYAVVMRPKSRGWVRLASRDPYSQPLIDPKYFDDDQDLNVLVEGMKAAYRMAQTPPMQRFNAQPFQTVMPGCEPYKLYSDQYFQCVARVYTTIGWHPCGTCKMGPKSDPTAVVDTELRVRGVKGLRVVDASIMPTVITGNINAPTIMIAEKISDHMKGRRLK</sequence>
<feature type="chain" id="PRO_5035680279" description="Glucose-methanol-choline oxidoreductase N-terminal domain-containing protein" evidence="6">
    <location>
        <begin position="22"/>
        <end position="619"/>
    </location>
</feature>
<feature type="binding site" evidence="5">
    <location>
        <begin position="552"/>
        <end position="553"/>
    </location>
    <ligand>
        <name>FAD</name>
        <dbReference type="ChEBI" id="CHEBI:57692"/>
    </ligand>
</feature>
<dbReference type="Gene3D" id="3.50.50.60">
    <property type="entry name" value="FAD/NAD(P)-binding domain"/>
    <property type="match status" value="1"/>
</dbReference>
<dbReference type="EMBL" id="CAJPVJ010007129">
    <property type="protein sequence ID" value="CAG2170999.1"/>
    <property type="molecule type" value="Genomic_DNA"/>
</dbReference>
<dbReference type="EMBL" id="OC921954">
    <property type="protein sequence ID" value="CAD7653812.1"/>
    <property type="molecule type" value="Genomic_DNA"/>
</dbReference>
<name>A0A7R9M7F5_9ACAR</name>
<dbReference type="PIRSF" id="PIRSF000137">
    <property type="entry name" value="Alcohol_oxidase"/>
    <property type="match status" value="1"/>
</dbReference>
<keyword evidence="3" id="KW-0285">Flavoprotein</keyword>
<comment type="cofactor">
    <cofactor evidence="1 5">
        <name>FAD</name>
        <dbReference type="ChEBI" id="CHEBI:57692"/>
    </cofactor>
</comment>
<dbReference type="PROSITE" id="PS00624">
    <property type="entry name" value="GMC_OXRED_2"/>
    <property type="match status" value="1"/>
</dbReference>
<dbReference type="SUPFAM" id="SSF54373">
    <property type="entry name" value="FAD-linked reductases, C-terminal domain"/>
    <property type="match status" value="1"/>
</dbReference>
<evidence type="ECO:0000256" key="3">
    <source>
        <dbReference type="ARBA" id="ARBA00022630"/>
    </source>
</evidence>
<dbReference type="SUPFAM" id="SSF51905">
    <property type="entry name" value="FAD/NAD(P)-binding domain"/>
    <property type="match status" value="1"/>
</dbReference>
<dbReference type="InterPro" id="IPR007867">
    <property type="entry name" value="GMC_OxRtase_C"/>
</dbReference>
<dbReference type="GO" id="GO:0016614">
    <property type="term" value="F:oxidoreductase activity, acting on CH-OH group of donors"/>
    <property type="evidence" value="ECO:0007669"/>
    <property type="project" value="InterPro"/>
</dbReference>
<feature type="signal peptide" evidence="6">
    <location>
        <begin position="1"/>
        <end position="21"/>
    </location>
</feature>
<gene>
    <name evidence="8" type="ORF">ONB1V03_LOCUS10465</name>
</gene>
<feature type="non-terminal residue" evidence="8">
    <location>
        <position position="1"/>
    </location>
</feature>
<evidence type="ECO:0000256" key="1">
    <source>
        <dbReference type="ARBA" id="ARBA00001974"/>
    </source>
</evidence>
<evidence type="ECO:0000256" key="6">
    <source>
        <dbReference type="SAM" id="SignalP"/>
    </source>
</evidence>
<feature type="domain" description="Glucose-methanol-choline oxidoreductase N-terminal" evidence="7">
    <location>
        <begin position="314"/>
        <end position="328"/>
    </location>
</feature>
<dbReference type="Pfam" id="PF05199">
    <property type="entry name" value="GMC_oxred_C"/>
    <property type="match status" value="1"/>
</dbReference>
<proteinExistence type="inferred from homology"/>
<evidence type="ECO:0000256" key="4">
    <source>
        <dbReference type="ARBA" id="ARBA00022827"/>
    </source>
</evidence>
<evidence type="ECO:0000256" key="5">
    <source>
        <dbReference type="PIRSR" id="PIRSR000137-2"/>
    </source>
</evidence>
<keyword evidence="4 5" id="KW-0274">FAD</keyword>
<dbReference type="GO" id="GO:0050660">
    <property type="term" value="F:flavin adenine dinucleotide binding"/>
    <property type="evidence" value="ECO:0007669"/>
    <property type="project" value="InterPro"/>
</dbReference>
<organism evidence="8">
    <name type="scientific">Oppiella nova</name>
    <dbReference type="NCBI Taxonomy" id="334625"/>
    <lineage>
        <taxon>Eukaryota</taxon>
        <taxon>Metazoa</taxon>
        <taxon>Ecdysozoa</taxon>
        <taxon>Arthropoda</taxon>
        <taxon>Chelicerata</taxon>
        <taxon>Arachnida</taxon>
        <taxon>Acari</taxon>
        <taxon>Acariformes</taxon>
        <taxon>Sarcoptiformes</taxon>
        <taxon>Oribatida</taxon>
        <taxon>Brachypylina</taxon>
        <taxon>Oppioidea</taxon>
        <taxon>Oppiidae</taxon>
        <taxon>Oppiella</taxon>
    </lineage>
</organism>
<evidence type="ECO:0000313" key="9">
    <source>
        <dbReference type="Proteomes" id="UP000728032"/>
    </source>
</evidence>
<feature type="binding site" evidence="5">
    <location>
        <position position="278"/>
    </location>
    <ligand>
        <name>FAD</name>
        <dbReference type="ChEBI" id="CHEBI:57692"/>
    </ligand>
</feature>
<keyword evidence="9" id="KW-1185">Reference proteome</keyword>
<dbReference type="PANTHER" id="PTHR11552">
    <property type="entry name" value="GLUCOSE-METHANOL-CHOLINE GMC OXIDOREDUCTASE"/>
    <property type="match status" value="1"/>
</dbReference>
<evidence type="ECO:0000259" key="7">
    <source>
        <dbReference type="PROSITE" id="PS00624"/>
    </source>
</evidence>
<evidence type="ECO:0000256" key="2">
    <source>
        <dbReference type="ARBA" id="ARBA00010790"/>
    </source>
</evidence>
<dbReference type="InterPro" id="IPR000172">
    <property type="entry name" value="GMC_OxRdtase_N"/>
</dbReference>
<comment type="similarity">
    <text evidence="2">Belongs to the GMC oxidoreductase family.</text>
</comment>
<reference evidence="8" key="1">
    <citation type="submission" date="2020-11" db="EMBL/GenBank/DDBJ databases">
        <authorList>
            <person name="Tran Van P."/>
        </authorList>
    </citation>
    <scope>NUCLEOTIDE SEQUENCE</scope>
</reference>
<protein>
    <recommendedName>
        <fullName evidence="7">Glucose-methanol-choline oxidoreductase N-terminal domain-containing protein</fullName>
    </recommendedName>
</protein>
<dbReference type="OrthoDB" id="269227at2759"/>